<dbReference type="InterPro" id="IPR051532">
    <property type="entry name" value="Ester_Hydrolysis_Enzymes"/>
</dbReference>
<dbReference type="Pfam" id="PF13472">
    <property type="entry name" value="Lipase_GDSL_2"/>
    <property type="match status" value="1"/>
</dbReference>
<evidence type="ECO:0000313" key="4">
    <source>
        <dbReference type="Proteomes" id="UP000549765"/>
    </source>
</evidence>
<dbReference type="PANTHER" id="PTHR30383">
    <property type="entry name" value="THIOESTERASE 1/PROTEASE 1/LYSOPHOSPHOLIPASE L1"/>
    <property type="match status" value="1"/>
</dbReference>
<dbReference type="Gene3D" id="3.40.50.1110">
    <property type="entry name" value="SGNH hydrolase"/>
    <property type="match status" value="1"/>
</dbReference>
<evidence type="ECO:0000256" key="1">
    <source>
        <dbReference type="SAM" id="Phobius"/>
    </source>
</evidence>
<dbReference type="AlphaFoldDB" id="A0A7X6N113"/>
<comment type="caution">
    <text evidence="3">The sequence shown here is derived from an EMBL/GenBank/DDBJ whole genome shotgun (WGS) entry which is preliminary data.</text>
</comment>
<proteinExistence type="predicted"/>
<evidence type="ECO:0000259" key="2">
    <source>
        <dbReference type="Pfam" id="PF13472"/>
    </source>
</evidence>
<dbReference type="InterPro" id="IPR036514">
    <property type="entry name" value="SGNH_hydro_sf"/>
</dbReference>
<dbReference type="SUPFAM" id="SSF52266">
    <property type="entry name" value="SGNH hydrolase"/>
    <property type="match status" value="1"/>
</dbReference>
<gene>
    <name evidence="3" type="ORF">HF964_00385</name>
</gene>
<organism evidence="3 4">
    <name type="scientific">Periweissella fabalis</name>
    <dbReference type="NCBI Taxonomy" id="1070421"/>
    <lineage>
        <taxon>Bacteria</taxon>
        <taxon>Bacillati</taxon>
        <taxon>Bacillota</taxon>
        <taxon>Bacilli</taxon>
        <taxon>Lactobacillales</taxon>
        <taxon>Lactobacillaceae</taxon>
        <taxon>Periweissella</taxon>
    </lineage>
</organism>
<keyword evidence="1" id="KW-1133">Transmembrane helix</keyword>
<feature type="domain" description="SGNH hydrolase-type esterase" evidence="2">
    <location>
        <begin position="48"/>
        <end position="222"/>
    </location>
</feature>
<name>A0A7X6N113_9LACO</name>
<protein>
    <recommendedName>
        <fullName evidence="2">SGNH hydrolase-type esterase domain-containing protein</fullName>
    </recommendedName>
</protein>
<dbReference type="GO" id="GO:0004622">
    <property type="term" value="F:phosphatidylcholine lysophospholipase activity"/>
    <property type="evidence" value="ECO:0007669"/>
    <property type="project" value="TreeGrafter"/>
</dbReference>
<keyword evidence="1" id="KW-0812">Transmembrane</keyword>
<evidence type="ECO:0000313" key="3">
    <source>
        <dbReference type="EMBL" id="NKZ23274.1"/>
    </source>
</evidence>
<dbReference type="PANTHER" id="PTHR30383:SF27">
    <property type="entry name" value="SPORE GERMINATION LIPASE LIPC"/>
    <property type="match status" value="1"/>
</dbReference>
<sequence>MKNKKWFAIIFGIIILLGGGYWVSQQMHKPIHNTVVKPKTVKNLKIVALGDSLTQGVGDTTEQMGYPTRIAKVIQQQTKIPTTAINLGKEGDRSDQILARLKDSTMQQQAVKQANVIVLTVGGNDLLKILQGTIVDHSATQVNKLVAASVANYQKNLMQLLTTVRSYNEHASIFLFGNYNPLYVYFPNFTAINTSVETYNQVNATIVNKYHGHYVSIFNQLTYGQYQNKHARQALVAQANQTGANFLAALSNTRDQANEKNAFLSPADHFHPNAKGYDAMTKILAKQMLLHDKWQYQE</sequence>
<reference evidence="3 4" key="1">
    <citation type="submission" date="2020-04" db="EMBL/GenBank/DDBJ databases">
        <title>MicrobeNet Type strains.</title>
        <authorList>
            <person name="Nicholson A.C."/>
        </authorList>
    </citation>
    <scope>NUCLEOTIDE SEQUENCE [LARGE SCALE GENOMIC DNA]</scope>
    <source>
        <strain evidence="3 4">CCUG 61472</strain>
    </source>
</reference>
<dbReference type="Proteomes" id="UP000549765">
    <property type="component" value="Unassembled WGS sequence"/>
</dbReference>
<feature type="transmembrane region" description="Helical" evidence="1">
    <location>
        <begin position="6"/>
        <end position="23"/>
    </location>
</feature>
<accession>A0A7X6N113</accession>
<dbReference type="InterPro" id="IPR013830">
    <property type="entry name" value="SGNH_hydro"/>
</dbReference>
<keyword evidence="1" id="KW-0472">Membrane</keyword>
<dbReference type="EMBL" id="JAAXPN010000001">
    <property type="protein sequence ID" value="NKZ23274.1"/>
    <property type="molecule type" value="Genomic_DNA"/>
</dbReference>
<keyword evidence="4" id="KW-1185">Reference proteome</keyword>
<dbReference type="RefSeq" id="WP_168721077.1">
    <property type="nucleotide sequence ID" value="NZ_JAAXPN010000001.1"/>
</dbReference>